<gene>
    <name evidence="5" type="ORF">D0Z08_28440</name>
</gene>
<evidence type="ECO:0000256" key="3">
    <source>
        <dbReference type="PIRSR" id="PIRSR605511-2"/>
    </source>
</evidence>
<name>A0A417XTK5_9ACTN</name>
<dbReference type="Gene3D" id="2.120.10.30">
    <property type="entry name" value="TolB, C-terminal domain"/>
    <property type="match status" value="1"/>
</dbReference>
<sequence>MKGQHVTITSEWTPREGERYVLGEGPRFVDGQPLIVDILSGRLIDSDSGRTLIQIDEPLGAVAPLTGRNGWIAAAGTGIALIDPDGVEWLAKPEVSADTPMRMNDGVADPMGRFWAGSMAYDNRPGAGSLYRVGVDRTVDRVLNDLTVPNGPAFSNDGSVMYLADSARGVIFRFDVDTTLGDLGPAVEWVRVEGGSPDGMCVDENDHLWSAVWGGSRIDRYAPDGTRTASVPVPVTQPTAVLITPDKRILVTSASFGFDQPQVDDGAVFVAETTVAAAPAARYGPSN</sequence>
<comment type="caution">
    <text evidence="5">The sequence shown here is derived from an EMBL/GenBank/DDBJ whole genome shotgun (WGS) entry which is preliminary data.</text>
</comment>
<dbReference type="AlphaFoldDB" id="A0A417XTK5"/>
<dbReference type="PRINTS" id="PR01790">
    <property type="entry name" value="SMP30FAMILY"/>
</dbReference>
<feature type="active site" description="Proton donor/acceptor" evidence="2">
    <location>
        <position position="198"/>
    </location>
</feature>
<comment type="similarity">
    <text evidence="1">Belongs to the SMP-30/CGR1 family.</text>
</comment>
<dbReference type="InterPro" id="IPR011042">
    <property type="entry name" value="6-blade_b-propeller_TolB-like"/>
</dbReference>
<evidence type="ECO:0000259" key="4">
    <source>
        <dbReference type="Pfam" id="PF08450"/>
    </source>
</evidence>
<evidence type="ECO:0000256" key="2">
    <source>
        <dbReference type="PIRSR" id="PIRSR605511-1"/>
    </source>
</evidence>
<dbReference type="Proteomes" id="UP000283644">
    <property type="component" value="Unassembled WGS sequence"/>
</dbReference>
<dbReference type="GO" id="GO:0004341">
    <property type="term" value="F:gluconolactonase activity"/>
    <property type="evidence" value="ECO:0007669"/>
    <property type="project" value="TreeGrafter"/>
</dbReference>
<dbReference type="GO" id="GO:0019853">
    <property type="term" value="P:L-ascorbic acid biosynthetic process"/>
    <property type="evidence" value="ECO:0007669"/>
    <property type="project" value="TreeGrafter"/>
</dbReference>
<dbReference type="OrthoDB" id="2633250at2"/>
<dbReference type="InterPro" id="IPR013658">
    <property type="entry name" value="SGL"/>
</dbReference>
<evidence type="ECO:0000313" key="6">
    <source>
        <dbReference type="Proteomes" id="UP000283644"/>
    </source>
</evidence>
<feature type="binding site" evidence="3">
    <location>
        <position position="102"/>
    </location>
    <ligand>
        <name>substrate</name>
    </ligand>
</feature>
<feature type="binding site" evidence="3">
    <location>
        <position position="150"/>
    </location>
    <ligand>
        <name>a divalent metal cation</name>
        <dbReference type="ChEBI" id="CHEBI:60240"/>
    </ligand>
</feature>
<evidence type="ECO:0000313" key="5">
    <source>
        <dbReference type="EMBL" id="RHW23650.1"/>
    </source>
</evidence>
<dbReference type="SUPFAM" id="SSF63829">
    <property type="entry name" value="Calcium-dependent phosphotriesterase"/>
    <property type="match status" value="1"/>
</dbReference>
<dbReference type="Pfam" id="PF08450">
    <property type="entry name" value="SGL"/>
    <property type="match status" value="1"/>
</dbReference>
<feature type="binding site" evidence="3">
    <location>
        <position position="122"/>
    </location>
    <ligand>
        <name>substrate</name>
    </ligand>
</feature>
<dbReference type="GO" id="GO:0005509">
    <property type="term" value="F:calcium ion binding"/>
    <property type="evidence" value="ECO:0007669"/>
    <property type="project" value="TreeGrafter"/>
</dbReference>
<keyword evidence="3" id="KW-0862">Zinc</keyword>
<keyword evidence="6" id="KW-1185">Reference proteome</keyword>
<dbReference type="PANTHER" id="PTHR10907">
    <property type="entry name" value="REGUCALCIN"/>
    <property type="match status" value="1"/>
</dbReference>
<reference evidence="5 6" key="1">
    <citation type="submission" date="2018-09" db="EMBL/GenBank/DDBJ databases">
        <title>Genome sequencing of Nocardioides immobilis CCTCC AB 2017083 for comparison to Nocardioides silvaticus.</title>
        <authorList>
            <person name="Li C."/>
            <person name="Wang G."/>
        </authorList>
    </citation>
    <scope>NUCLEOTIDE SEQUENCE [LARGE SCALE GENOMIC DNA]</scope>
    <source>
        <strain evidence="5 6">CCTCC AB 2017083</strain>
    </source>
</reference>
<proteinExistence type="inferred from homology"/>
<dbReference type="PANTHER" id="PTHR10907:SF47">
    <property type="entry name" value="REGUCALCIN"/>
    <property type="match status" value="1"/>
</dbReference>
<keyword evidence="3" id="KW-0479">Metal-binding</keyword>
<feature type="binding site" evidence="3">
    <location>
        <position position="104"/>
    </location>
    <ligand>
        <name>substrate</name>
    </ligand>
</feature>
<accession>A0A417XTK5</accession>
<organism evidence="5 6">
    <name type="scientific">Nocardioides immobilis</name>
    <dbReference type="NCBI Taxonomy" id="2049295"/>
    <lineage>
        <taxon>Bacteria</taxon>
        <taxon>Bacillati</taxon>
        <taxon>Actinomycetota</taxon>
        <taxon>Actinomycetes</taxon>
        <taxon>Propionibacteriales</taxon>
        <taxon>Nocardioidaceae</taxon>
        <taxon>Nocardioides</taxon>
    </lineage>
</organism>
<evidence type="ECO:0000256" key="1">
    <source>
        <dbReference type="ARBA" id="ARBA00008853"/>
    </source>
</evidence>
<feature type="binding site" evidence="3">
    <location>
        <position position="198"/>
    </location>
    <ligand>
        <name>a divalent metal cation</name>
        <dbReference type="ChEBI" id="CHEBI:60240"/>
    </ligand>
</feature>
<feature type="binding site" evidence="3">
    <location>
        <position position="24"/>
    </location>
    <ligand>
        <name>a divalent metal cation</name>
        <dbReference type="ChEBI" id="CHEBI:60240"/>
    </ligand>
</feature>
<feature type="domain" description="SMP-30/Gluconolactonase/LRE-like region" evidence="4">
    <location>
        <begin position="22"/>
        <end position="254"/>
    </location>
</feature>
<protein>
    <submittedName>
        <fullName evidence="5">SMP-30/gluconolactonase/LRE family protein</fullName>
    </submittedName>
</protein>
<dbReference type="InterPro" id="IPR005511">
    <property type="entry name" value="SMP-30"/>
</dbReference>
<dbReference type="EMBL" id="QXGH01000042">
    <property type="protein sequence ID" value="RHW23650.1"/>
    <property type="molecule type" value="Genomic_DNA"/>
</dbReference>
<comment type="cofactor">
    <cofactor evidence="3">
        <name>Zn(2+)</name>
        <dbReference type="ChEBI" id="CHEBI:29105"/>
    </cofactor>
    <text evidence="3">Binds 1 divalent metal cation per subunit.</text>
</comment>